<evidence type="ECO:0000256" key="4">
    <source>
        <dbReference type="ARBA" id="ARBA00023284"/>
    </source>
</evidence>
<dbReference type="GO" id="GO:0030313">
    <property type="term" value="C:cell envelope"/>
    <property type="evidence" value="ECO:0007669"/>
    <property type="project" value="UniProtKB-SubCell"/>
</dbReference>
<dbReference type="Pfam" id="PF00578">
    <property type="entry name" value="AhpC-TSA"/>
    <property type="match status" value="1"/>
</dbReference>
<dbReference type="GO" id="GO:0016491">
    <property type="term" value="F:oxidoreductase activity"/>
    <property type="evidence" value="ECO:0007669"/>
    <property type="project" value="InterPro"/>
</dbReference>
<evidence type="ECO:0000256" key="5">
    <source>
        <dbReference type="SAM" id="SignalP"/>
    </source>
</evidence>
<proteinExistence type="predicted"/>
<dbReference type="PROSITE" id="PS51352">
    <property type="entry name" value="THIOREDOXIN_2"/>
    <property type="match status" value="1"/>
</dbReference>
<organism evidence="7 8">
    <name type="scientific">Paludibaculum fermentans</name>
    <dbReference type="NCBI Taxonomy" id="1473598"/>
    <lineage>
        <taxon>Bacteria</taxon>
        <taxon>Pseudomonadati</taxon>
        <taxon>Acidobacteriota</taxon>
        <taxon>Terriglobia</taxon>
        <taxon>Bryobacterales</taxon>
        <taxon>Bryobacteraceae</taxon>
        <taxon>Paludibaculum</taxon>
    </lineage>
</organism>
<feature type="chain" id="PRO_5032605719" evidence="5">
    <location>
        <begin position="25"/>
        <end position="409"/>
    </location>
</feature>
<dbReference type="Gene3D" id="3.40.30.10">
    <property type="entry name" value="Glutaredoxin"/>
    <property type="match status" value="1"/>
</dbReference>
<dbReference type="PANTHER" id="PTHR42852">
    <property type="entry name" value="THIOL:DISULFIDE INTERCHANGE PROTEIN DSBE"/>
    <property type="match status" value="1"/>
</dbReference>
<dbReference type="EMBL" id="CP063849">
    <property type="protein sequence ID" value="QOY88120.1"/>
    <property type="molecule type" value="Genomic_DNA"/>
</dbReference>
<accession>A0A7S7SLJ9</accession>
<name>A0A7S7SLJ9_PALFE</name>
<keyword evidence="3" id="KW-1015">Disulfide bond</keyword>
<protein>
    <submittedName>
        <fullName evidence="7">TlpA family protein disulfide reductase</fullName>
    </submittedName>
</protein>
<reference evidence="7 8" key="1">
    <citation type="submission" date="2020-10" db="EMBL/GenBank/DDBJ databases">
        <title>Complete genome sequence of Paludibaculum fermentans P105T, a facultatively anaerobic acidobacterium capable of dissimilatory Fe(III) reduction.</title>
        <authorList>
            <person name="Dedysh S.N."/>
            <person name="Beletsky A.V."/>
            <person name="Kulichevskaya I.S."/>
            <person name="Mardanov A.V."/>
            <person name="Ravin N.V."/>
        </authorList>
    </citation>
    <scope>NUCLEOTIDE SEQUENCE [LARGE SCALE GENOMIC DNA]</scope>
    <source>
        <strain evidence="7 8">P105</strain>
    </source>
</reference>
<dbReference type="KEGG" id="pfer:IRI77_36195"/>
<evidence type="ECO:0000256" key="3">
    <source>
        <dbReference type="ARBA" id="ARBA00023157"/>
    </source>
</evidence>
<dbReference type="Proteomes" id="UP000593892">
    <property type="component" value="Chromosome"/>
</dbReference>
<dbReference type="InterPro" id="IPR036249">
    <property type="entry name" value="Thioredoxin-like_sf"/>
</dbReference>
<gene>
    <name evidence="7" type="ORF">IRI77_36195</name>
</gene>
<evidence type="ECO:0000256" key="2">
    <source>
        <dbReference type="ARBA" id="ARBA00022748"/>
    </source>
</evidence>
<dbReference type="SUPFAM" id="SSF52833">
    <property type="entry name" value="Thioredoxin-like"/>
    <property type="match status" value="1"/>
</dbReference>
<evidence type="ECO:0000313" key="8">
    <source>
        <dbReference type="Proteomes" id="UP000593892"/>
    </source>
</evidence>
<keyword evidence="2" id="KW-0201">Cytochrome c-type biogenesis</keyword>
<dbReference type="GO" id="GO:0016209">
    <property type="term" value="F:antioxidant activity"/>
    <property type="evidence" value="ECO:0007669"/>
    <property type="project" value="InterPro"/>
</dbReference>
<dbReference type="GO" id="GO:0017004">
    <property type="term" value="P:cytochrome complex assembly"/>
    <property type="evidence" value="ECO:0007669"/>
    <property type="project" value="UniProtKB-KW"/>
</dbReference>
<dbReference type="InterPro" id="IPR013766">
    <property type="entry name" value="Thioredoxin_domain"/>
</dbReference>
<evidence type="ECO:0000313" key="7">
    <source>
        <dbReference type="EMBL" id="QOY88120.1"/>
    </source>
</evidence>
<comment type="subcellular location">
    <subcellularLocation>
        <location evidence="1">Cell envelope</location>
    </subcellularLocation>
</comment>
<feature type="domain" description="Thioredoxin" evidence="6">
    <location>
        <begin position="241"/>
        <end position="394"/>
    </location>
</feature>
<feature type="signal peptide" evidence="5">
    <location>
        <begin position="1"/>
        <end position="24"/>
    </location>
</feature>
<dbReference type="PANTHER" id="PTHR42852:SF6">
    <property type="entry name" value="THIOL:DISULFIDE INTERCHANGE PROTEIN DSBE"/>
    <property type="match status" value="1"/>
</dbReference>
<keyword evidence="8" id="KW-1185">Reference proteome</keyword>
<dbReference type="InterPro" id="IPR050553">
    <property type="entry name" value="Thioredoxin_ResA/DsbE_sf"/>
</dbReference>
<dbReference type="CDD" id="cd02966">
    <property type="entry name" value="TlpA_like_family"/>
    <property type="match status" value="1"/>
</dbReference>
<sequence>MRTSSSILRGATIASLLLASASYAATPAVPVLWDATVVVNELPIPFRFEITSKNGKVSGAFFNGDERVRSTGGTLENNVLSLQFDHYATKLEAKLENGQLTGTYGRTGRPPYVFQAKPYAPVAVTEEKVPSIAGQWEIAVKSPKGEAAWRFFARQSGPEVSATILRVDGDTGTLTGTYRDGKFLLSHFSGARPGLLEVTVNGDGTLGILQNGKTRYTAVKSAEARVKGLPEPADPSRWTSVKDPSQPIHFSAADLNGATVTDADARFRGKVVLLNITGSWCPNCHDEAPYLAELYRKYRKQGLEIVALSFEEAEQLKDPTRLRAFIKNYGIEYTVLVGGEPSDLKDKLPQAVNLNTWPATFFIGRDGLVRGAHAGFASKATGEEHTRLKAEFTATVERLLSENTIRSSR</sequence>
<evidence type="ECO:0000256" key="1">
    <source>
        <dbReference type="ARBA" id="ARBA00004196"/>
    </source>
</evidence>
<keyword evidence="5" id="KW-0732">Signal</keyword>
<keyword evidence="4" id="KW-0676">Redox-active center</keyword>
<evidence type="ECO:0000259" key="6">
    <source>
        <dbReference type="PROSITE" id="PS51352"/>
    </source>
</evidence>
<dbReference type="AlphaFoldDB" id="A0A7S7SLJ9"/>
<dbReference type="InterPro" id="IPR000866">
    <property type="entry name" value="AhpC/TSA"/>
</dbReference>
<dbReference type="RefSeq" id="WP_194449783.1">
    <property type="nucleotide sequence ID" value="NZ_CP063849.1"/>
</dbReference>